<dbReference type="AlphaFoldDB" id="A0A4V2UIN3"/>
<dbReference type="Proteomes" id="UP000295382">
    <property type="component" value="Unassembled WGS sequence"/>
</dbReference>
<dbReference type="Gene3D" id="1.20.1600.10">
    <property type="entry name" value="Outer membrane efflux proteins (OEP)"/>
    <property type="match status" value="1"/>
</dbReference>
<feature type="signal peptide" evidence="2">
    <location>
        <begin position="1"/>
        <end position="20"/>
    </location>
</feature>
<dbReference type="GO" id="GO:0015562">
    <property type="term" value="F:efflux transmembrane transporter activity"/>
    <property type="evidence" value="ECO:0007669"/>
    <property type="project" value="InterPro"/>
</dbReference>
<dbReference type="OrthoDB" id="9770517at2"/>
<proteinExistence type="inferred from homology"/>
<gene>
    <name evidence="3" type="ORF">EDC30_10570</name>
</gene>
<keyword evidence="2" id="KW-1134">Transmembrane beta strand</keyword>
<accession>A0A4V2UIN3</accession>
<protein>
    <submittedName>
        <fullName evidence="3">Multidrug efflux system outer membrane protein</fullName>
    </submittedName>
</protein>
<keyword evidence="2" id="KW-0812">Transmembrane</keyword>
<keyword evidence="2" id="KW-0449">Lipoprotein</keyword>
<evidence type="ECO:0000313" key="3">
    <source>
        <dbReference type="EMBL" id="TCS36850.1"/>
    </source>
</evidence>
<dbReference type="InterPro" id="IPR003423">
    <property type="entry name" value="OMP_efflux"/>
</dbReference>
<sequence length="469" mass="50053">MIKPALCLLAASLLAGCTLAPRYERPAAPVAASFPADTAGTARKANELGWREFFTDARLQALIASALENNRDLRTAALRIEEARALYNIQAADLLPNLNGVVSDSNARISTSQSPAGVSAVTRSYQVGLSLASFELDFFGRVQSLNEASLAQYLSTEEARKAAQISLIAEVAKAYLAERAFDEQYALAKKTLEGREEAFRLAKQRFDVGASSALDLRLNETLVGSARVALATLARQRAQAGNALALLVGNPRTNLSAAQPLESQGIVTELPAGLPSDLLTQRPDIRAAEQRLLAANANIGAARAAFFPRISLTAGLGTASNTLSGLFDAGSRTWSFVPQLTLPIFDAGRNSGNLDLAHVRKNIAIADYEKSIQVAFREVADALVARGTLNEQLDAQQAVTAAQAERLKLADLRFQNGVANSLEVLDAQRELFSAEQTLVQTRLLRLTNAIDLYRALGGGLLENAAVAAK</sequence>
<feature type="chain" id="PRO_5020857205" evidence="2">
    <location>
        <begin position="21"/>
        <end position="469"/>
    </location>
</feature>
<dbReference type="Pfam" id="PF02321">
    <property type="entry name" value="OEP"/>
    <property type="match status" value="2"/>
</dbReference>
<evidence type="ECO:0000256" key="1">
    <source>
        <dbReference type="ARBA" id="ARBA00007613"/>
    </source>
</evidence>
<comment type="subcellular location">
    <subcellularLocation>
        <location evidence="2">Cell membrane</location>
        <topology evidence="2">Lipid-anchor</topology>
    </subcellularLocation>
</comment>
<comment type="similarity">
    <text evidence="1 2">Belongs to the outer membrane factor (OMF) (TC 1.B.17) family.</text>
</comment>
<dbReference type="GO" id="GO:0005886">
    <property type="term" value="C:plasma membrane"/>
    <property type="evidence" value="ECO:0007669"/>
    <property type="project" value="UniProtKB-SubCell"/>
</dbReference>
<keyword evidence="2" id="KW-0472">Membrane</keyword>
<dbReference type="PANTHER" id="PTHR30203:SF32">
    <property type="entry name" value="CATION EFFLUX SYSTEM PROTEIN CUSC"/>
    <property type="match status" value="1"/>
</dbReference>
<evidence type="ECO:0000256" key="2">
    <source>
        <dbReference type="RuleBase" id="RU362097"/>
    </source>
</evidence>
<evidence type="ECO:0000313" key="4">
    <source>
        <dbReference type="Proteomes" id="UP000295382"/>
    </source>
</evidence>
<keyword evidence="2" id="KW-0564">Palmitate</keyword>
<dbReference type="RefSeq" id="WP_132258578.1">
    <property type="nucleotide sequence ID" value="NZ_SLZQ01000005.1"/>
</dbReference>
<dbReference type="PROSITE" id="PS51257">
    <property type="entry name" value="PROKAR_LIPOPROTEIN"/>
    <property type="match status" value="1"/>
</dbReference>
<comment type="caution">
    <text evidence="3">The sequence shown here is derived from an EMBL/GenBank/DDBJ whole genome shotgun (WGS) entry which is preliminary data.</text>
</comment>
<dbReference type="Gene3D" id="2.20.200.10">
    <property type="entry name" value="Outer membrane efflux proteins (OEP)"/>
    <property type="match status" value="1"/>
</dbReference>
<keyword evidence="4" id="KW-1185">Reference proteome</keyword>
<name>A0A4V2UIN3_PAULE</name>
<reference evidence="3 4" key="1">
    <citation type="submission" date="2019-03" db="EMBL/GenBank/DDBJ databases">
        <title>Genomic Encyclopedia of Type Strains, Phase IV (KMG-IV): sequencing the most valuable type-strain genomes for metagenomic binning, comparative biology and taxonomic classification.</title>
        <authorList>
            <person name="Goeker M."/>
        </authorList>
    </citation>
    <scope>NUCLEOTIDE SEQUENCE [LARGE SCALE GENOMIC DNA]</scope>
    <source>
        <strain evidence="3 4">DSM 7445</strain>
    </source>
</reference>
<keyword evidence="2" id="KW-0732">Signal</keyword>
<organism evidence="3 4">
    <name type="scientific">Paucimonas lemoignei</name>
    <name type="common">Pseudomonas lemoignei</name>
    <dbReference type="NCBI Taxonomy" id="29443"/>
    <lineage>
        <taxon>Bacteria</taxon>
        <taxon>Pseudomonadati</taxon>
        <taxon>Pseudomonadota</taxon>
        <taxon>Betaproteobacteria</taxon>
        <taxon>Burkholderiales</taxon>
        <taxon>Burkholderiaceae</taxon>
        <taxon>Paucimonas</taxon>
    </lineage>
</organism>
<dbReference type="SUPFAM" id="SSF56954">
    <property type="entry name" value="Outer membrane efflux proteins (OEP)"/>
    <property type="match status" value="1"/>
</dbReference>
<dbReference type="EMBL" id="SLZQ01000005">
    <property type="protein sequence ID" value="TCS36850.1"/>
    <property type="molecule type" value="Genomic_DNA"/>
</dbReference>
<dbReference type="NCBIfam" id="TIGR01845">
    <property type="entry name" value="outer_NodT"/>
    <property type="match status" value="1"/>
</dbReference>
<dbReference type="InterPro" id="IPR010131">
    <property type="entry name" value="MdtP/NodT-like"/>
</dbReference>
<dbReference type="PANTHER" id="PTHR30203">
    <property type="entry name" value="OUTER MEMBRANE CATION EFFLUX PROTEIN"/>
    <property type="match status" value="1"/>
</dbReference>